<evidence type="ECO:0000256" key="2">
    <source>
        <dbReference type="ARBA" id="ARBA00022840"/>
    </source>
</evidence>
<dbReference type="SUPFAM" id="SSF52540">
    <property type="entry name" value="P-loop containing nucleoside triphosphate hydrolases"/>
    <property type="match status" value="1"/>
</dbReference>
<keyword evidence="10" id="KW-1185">Reference proteome</keyword>
<dbReference type="GO" id="GO:0016020">
    <property type="term" value="C:membrane"/>
    <property type="evidence" value="ECO:0007669"/>
    <property type="project" value="TreeGrafter"/>
</dbReference>
<comment type="caution">
    <text evidence="6">Lacks conserved residue(s) required for the propagation of feature annotation.</text>
</comment>
<evidence type="ECO:0000256" key="7">
    <source>
        <dbReference type="SAM" id="MobiDB-lite"/>
    </source>
</evidence>
<evidence type="ECO:0000313" key="9">
    <source>
        <dbReference type="EMBL" id="KFM58640.1"/>
    </source>
</evidence>
<dbReference type="GO" id="GO:0051015">
    <property type="term" value="F:actin filament binding"/>
    <property type="evidence" value="ECO:0007669"/>
    <property type="project" value="TreeGrafter"/>
</dbReference>
<evidence type="ECO:0000313" key="10">
    <source>
        <dbReference type="Proteomes" id="UP000054359"/>
    </source>
</evidence>
<name>A0A087T0K1_STEMI</name>
<dbReference type="STRING" id="407821.A0A087T0K1"/>
<proteinExistence type="inferred from homology"/>
<dbReference type="InterPro" id="IPR036961">
    <property type="entry name" value="Kinesin_motor_dom_sf"/>
</dbReference>
<dbReference type="EMBL" id="KK112831">
    <property type="protein sequence ID" value="KFM58640.1"/>
    <property type="molecule type" value="Genomic_DNA"/>
</dbReference>
<feature type="non-terminal residue" evidence="9">
    <location>
        <position position="87"/>
    </location>
</feature>
<dbReference type="GO" id="GO:0016459">
    <property type="term" value="C:myosin complex"/>
    <property type="evidence" value="ECO:0007669"/>
    <property type="project" value="UniProtKB-KW"/>
</dbReference>
<dbReference type="PROSITE" id="PS51456">
    <property type="entry name" value="MYOSIN_MOTOR"/>
    <property type="match status" value="1"/>
</dbReference>
<feature type="non-terminal residue" evidence="9">
    <location>
        <position position="1"/>
    </location>
</feature>
<sequence>VPRGVSFRISPTAHTDLQNGDEPVSTLTQDFHSRLDNLLRTLVHAKPHFIRCIKANNNEQPSHFDRGAVVQQIRALQVLETVNLMAG</sequence>
<evidence type="ECO:0000259" key="8">
    <source>
        <dbReference type="PROSITE" id="PS51456"/>
    </source>
</evidence>
<dbReference type="GO" id="GO:0007015">
    <property type="term" value="P:actin filament organization"/>
    <property type="evidence" value="ECO:0007669"/>
    <property type="project" value="TreeGrafter"/>
</dbReference>
<evidence type="ECO:0000256" key="1">
    <source>
        <dbReference type="ARBA" id="ARBA00022741"/>
    </source>
</evidence>
<dbReference type="AlphaFoldDB" id="A0A087T0K1"/>
<accession>A0A087T0K1</accession>
<feature type="domain" description="Myosin motor" evidence="8">
    <location>
        <begin position="1"/>
        <end position="87"/>
    </location>
</feature>
<keyword evidence="4" id="KW-0505">Motor protein</keyword>
<keyword evidence="3 6" id="KW-0518">Myosin</keyword>
<dbReference type="Proteomes" id="UP000054359">
    <property type="component" value="Unassembled WGS sequence"/>
</dbReference>
<evidence type="ECO:0000256" key="6">
    <source>
        <dbReference type="PROSITE-ProRule" id="PRU00782"/>
    </source>
</evidence>
<organism evidence="9 10">
    <name type="scientific">Stegodyphus mimosarum</name>
    <name type="common">African social velvet spider</name>
    <dbReference type="NCBI Taxonomy" id="407821"/>
    <lineage>
        <taxon>Eukaryota</taxon>
        <taxon>Metazoa</taxon>
        <taxon>Ecdysozoa</taxon>
        <taxon>Arthropoda</taxon>
        <taxon>Chelicerata</taxon>
        <taxon>Arachnida</taxon>
        <taxon>Araneae</taxon>
        <taxon>Araneomorphae</taxon>
        <taxon>Entelegynae</taxon>
        <taxon>Eresoidea</taxon>
        <taxon>Eresidae</taxon>
        <taxon>Stegodyphus</taxon>
    </lineage>
</organism>
<dbReference type="OrthoDB" id="6515440at2759"/>
<dbReference type="GO" id="GO:0005524">
    <property type="term" value="F:ATP binding"/>
    <property type="evidence" value="ECO:0007669"/>
    <property type="project" value="UniProtKB-KW"/>
</dbReference>
<gene>
    <name evidence="9" type="ORF">X975_18577</name>
</gene>
<keyword evidence="5 6" id="KW-0009">Actin-binding</keyword>
<dbReference type="Gene3D" id="1.20.58.530">
    <property type="match status" value="1"/>
</dbReference>
<keyword evidence="1" id="KW-0547">Nucleotide-binding</keyword>
<dbReference type="PANTHER" id="PTHR13140:SF498">
    <property type="entry name" value="DACHS, ISOFORM E"/>
    <property type="match status" value="1"/>
</dbReference>
<evidence type="ECO:0000256" key="3">
    <source>
        <dbReference type="ARBA" id="ARBA00023123"/>
    </source>
</evidence>
<dbReference type="PANTHER" id="PTHR13140">
    <property type="entry name" value="MYOSIN"/>
    <property type="match status" value="1"/>
</dbReference>
<keyword evidence="2" id="KW-0067">ATP-binding</keyword>
<evidence type="ECO:0000256" key="4">
    <source>
        <dbReference type="ARBA" id="ARBA00023175"/>
    </source>
</evidence>
<reference evidence="9 10" key="1">
    <citation type="submission" date="2013-11" db="EMBL/GenBank/DDBJ databases">
        <title>Genome sequencing of Stegodyphus mimosarum.</title>
        <authorList>
            <person name="Bechsgaard J."/>
        </authorList>
    </citation>
    <scope>NUCLEOTIDE SEQUENCE [LARGE SCALE GENOMIC DNA]</scope>
</reference>
<comment type="similarity">
    <text evidence="6">Belongs to the TRAFAC class myosin-kinesin ATPase superfamily. Myosin family.</text>
</comment>
<dbReference type="InterPro" id="IPR027417">
    <property type="entry name" value="P-loop_NTPase"/>
</dbReference>
<protein>
    <submittedName>
        <fullName evidence="9">Unconventional myosin-VIIb</fullName>
    </submittedName>
</protein>
<dbReference type="GO" id="GO:0005737">
    <property type="term" value="C:cytoplasm"/>
    <property type="evidence" value="ECO:0007669"/>
    <property type="project" value="TreeGrafter"/>
</dbReference>
<feature type="region of interest" description="Disordered" evidence="7">
    <location>
        <begin position="1"/>
        <end position="25"/>
    </location>
</feature>
<dbReference type="GO" id="GO:0003774">
    <property type="term" value="F:cytoskeletal motor activity"/>
    <property type="evidence" value="ECO:0007669"/>
    <property type="project" value="InterPro"/>
</dbReference>
<dbReference type="Gene3D" id="3.40.850.10">
    <property type="entry name" value="Kinesin motor domain"/>
    <property type="match status" value="1"/>
</dbReference>
<evidence type="ECO:0000256" key="5">
    <source>
        <dbReference type="ARBA" id="ARBA00023203"/>
    </source>
</evidence>
<feature type="region of interest" description="Actin-binding" evidence="6">
    <location>
        <begin position="35"/>
        <end position="57"/>
    </location>
</feature>
<dbReference type="InterPro" id="IPR001609">
    <property type="entry name" value="Myosin_head_motor_dom-like"/>
</dbReference>
<dbReference type="Pfam" id="PF00063">
    <property type="entry name" value="Myosin_head"/>
    <property type="match status" value="1"/>
</dbReference>